<keyword evidence="5 6" id="KW-0472">Membrane</keyword>
<keyword evidence="4 6" id="KW-1133">Transmembrane helix</keyword>
<feature type="transmembrane region" description="Helical" evidence="6">
    <location>
        <begin position="104"/>
        <end position="123"/>
    </location>
</feature>
<feature type="transmembrane region" description="Helical" evidence="6">
    <location>
        <begin position="189"/>
        <end position="209"/>
    </location>
</feature>
<evidence type="ECO:0000256" key="1">
    <source>
        <dbReference type="ARBA" id="ARBA00004141"/>
    </source>
</evidence>
<accession>A0A1H6QEB3</accession>
<dbReference type="Proteomes" id="UP000199702">
    <property type="component" value="Unassembled WGS sequence"/>
</dbReference>
<keyword evidence="2 6" id="KW-0813">Transport</keyword>
<sequence>MFTLLIVIIVIALLFDLVNGFHDAANSIATVVSTKVLTPTQAVIWAAFFNFIAYWVFDMSVGNTVAKTVDGSVINLWVILSGLLAATIWNLLTWKLGIPSSSSHTLIGGFAGAAVAHAGFGVLNLESIGLTVIFIFLAPFIGGIISFFIALVTIQRNFAKKISISIAISVLTVYVTYALKDSLDIKPIMIWIIGVLLGLFIVVYCWYELVHGKNPSHTKEGNMYKKLQLLSSAAFSLGHGGADSQKVMGIICAACIVYANGYRTSPDKNMPEFVKEYNLLNTTEVLQVVYKNDEGNIKKFKPSVGVFGKDTVYLDGKNIFDLTTGEKIYEDEKLNSKVSNDNPFINHLKREGVDVNNFSEIVSTEKKLERKSKENKSSHPLTKLEVYSDKKEIKDVVTNEVIFTDKTINPKYRYAKIFSKYLDKDGKLLKGHKLETKVTKDTMPTWIAFGCYLMIGMGTLMGGWKIVKTMGTKITKVTPLEGVCSETAGALTLFTVSQMGVPVSTTHTITGSIIGVGATKRLSAVRWGVTISLLWAWVLTIPVSAIIAAILYYVTTLFV</sequence>
<feature type="transmembrane region" description="Helical" evidence="6">
    <location>
        <begin position="36"/>
        <end position="57"/>
    </location>
</feature>
<name>A0A1H6QEB3_9FLAO</name>
<dbReference type="RefSeq" id="WP_091306569.1">
    <property type="nucleotide sequence ID" value="NZ_CBCSJU010000001.1"/>
</dbReference>
<evidence type="ECO:0000313" key="7">
    <source>
        <dbReference type="EMBL" id="SEI38567.1"/>
    </source>
</evidence>
<dbReference type="EMBL" id="FNYA01000001">
    <property type="protein sequence ID" value="SEI38567.1"/>
    <property type="molecule type" value="Genomic_DNA"/>
</dbReference>
<feature type="transmembrane region" description="Helical" evidence="6">
    <location>
        <begin position="529"/>
        <end position="554"/>
    </location>
</feature>
<comment type="similarity">
    <text evidence="6">Belongs to the inorganic phosphate transporter (PiT) (TC 2.A.20) family.</text>
</comment>
<reference evidence="8" key="1">
    <citation type="submission" date="2016-10" db="EMBL/GenBank/DDBJ databases">
        <authorList>
            <person name="Varghese N."/>
            <person name="Submissions S."/>
        </authorList>
    </citation>
    <scope>NUCLEOTIDE SEQUENCE [LARGE SCALE GENOMIC DNA]</scope>
    <source>
        <strain evidence="8">DSM 17934</strain>
    </source>
</reference>
<keyword evidence="3 6" id="KW-0812">Transmembrane</keyword>
<evidence type="ECO:0000256" key="2">
    <source>
        <dbReference type="ARBA" id="ARBA00022448"/>
    </source>
</evidence>
<comment type="subcellular location">
    <subcellularLocation>
        <location evidence="1 6">Membrane</location>
        <topology evidence="1 6">Multi-pass membrane protein</topology>
    </subcellularLocation>
</comment>
<dbReference type="GO" id="GO:0005315">
    <property type="term" value="F:phosphate transmembrane transporter activity"/>
    <property type="evidence" value="ECO:0007669"/>
    <property type="project" value="InterPro"/>
</dbReference>
<keyword evidence="8" id="KW-1185">Reference proteome</keyword>
<evidence type="ECO:0000313" key="8">
    <source>
        <dbReference type="Proteomes" id="UP000199702"/>
    </source>
</evidence>
<evidence type="ECO:0000256" key="6">
    <source>
        <dbReference type="RuleBase" id="RU363058"/>
    </source>
</evidence>
<dbReference type="AlphaFoldDB" id="A0A1H6QEB3"/>
<dbReference type="GO" id="GO:0035435">
    <property type="term" value="P:phosphate ion transmembrane transport"/>
    <property type="evidence" value="ECO:0007669"/>
    <property type="project" value="TreeGrafter"/>
</dbReference>
<dbReference type="PANTHER" id="PTHR11101:SF80">
    <property type="entry name" value="PHOSPHATE TRANSPORTER"/>
    <property type="match status" value="1"/>
</dbReference>
<organism evidence="7 8">
    <name type="scientific">Flavobacterium terrigena</name>
    <dbReference type="NCBI Taxonomy" id="402734"/>
    <lineage>
        <taxon>Bacteria</taxon>
        <taxon>Pseudomonadati</taxon>
        <taxon>Bacteroidota</taxon>
        <taxon>Flavobacteriia</taxon>
        <taxon>Flavobacteriales</taxon>
        <taxon>Flavobacteriaceae</taxon>
        <taxon>Flavobacterium</taxon>
    </lineage>
</organism>
<dbReference type="STRING" id="402734.SAMN05660918_0257"/>
<feature type="transmembrane region" description="Helical" evidence="6">
    <location>
        <begin position="69"/>
        <end position="92"/>
    </location>
</feature>
<keyword evidence="6" id="KW-0592">Phosphate transport</keyword>
<dbReference type="Pfam" id="PF01384">
    <property type="entry name" value="PHO4"/>
    <property type="match status" value="1"/>
</dbReference>
<gene>
    <name evidence="7" type="ORF">SAMN05660918_0257</name>
</gene>
<feature type="transmembrane region" description="Helical" evidence="6">
    <location>
        <begin position="446"/>
        <end position="467"/>
    </location>
</feature>
<evidence type="ECO:0000256" key="4">
    <source>
        <dbReference type="ARBA" id="ARBA00022989"/>
    </source>
</evidence>
<feature type="transmembrane region" description="Helical" evidence="6">
    <location>
        <begin position="130"/>
        <end position="152"/>
    </location>
</feature>
<protein>
    <recommendedName>
        <fullName evidence="6">Phosphate transporter</fullName>
    </recommendedName>
</protein>
<feature type="transmembrane region" description="Helical" evidence="6">
    <location>
        <begin position="158"/>
        <end position="177"/>
    </location>
</feature>
<evidence type="ECO:0000256" key="3">
    <source>
        <dbReference type="ARBA" id="ARBA00022692"/>
    </source>
</evidence>
<dbReference type="OrthoDB" id="9779554at2"/>
<dbReference type="PANTHER" id="PTHR11101">
    <property type="entry name" value="PHOSPHATE TRANSPORTER"/>
    <property type="match status" value="1"/>
</dbReference>
<proteinExistence type="inferred from homology"/>
<dbReference type="InterPro" id="IPR001204">
    <property type="entry name" value="Phos_transporter"/>
</dbReference>
<evidence type="ECO:0000256" key="5">
    <source>
        <dbReference type="ARBA" id="ARBA00023136"/>
    </source>
</evidence>
<dbReference type="GO" id="GO:0016020">
    <property type="term" value="C:membrane"/>
    <property type="evidence" value="ECO:0007669"/>
    <property type="project" value="UniProtKB-SubCell"/>
</dbReference>